<protein>
    <submittedName>
        <fullName evidence="10">ABC transporter permease</fullName>
    </submittedName>
</protein>
<comment type="caution">
    <text evidence="10">The sequence shown here is derived from an EMBL/GenBank/DDBJ whole genome shotgun (WGS) entry which is preliminary data.</text>
</comment>
<dbReference type="Proteomes" id="UP001597511">
    <property type="component" value="Unassembled WGS sequence"/>
</dbReference>
<feature type="domain" description="ABC3 transporter permease C-terminal" evidence="8">
    <location>
        <begin position="298"/>
        <end position="411"/>
    </location>
</feature>
<evidence type="ECO:0000256" key="4">
    <source>
        <dbReference type="ARBA" id="ARBA00022989"/>
    </source>
</evidence>
<dbReference type="InterPro" id="IPR050250">
    <property type="entry name" value="Macrolide_Exporter_MacB"/>
</dbReference>
<dbReference type="InterPro" id="IPR003838">
    <property type="entry name" value="ABC3_permease_C"/>
</dbReference>
<dbReference type="Pfam" id="PF12704">
    <property type="entry name" value="MacB_PCD"/>
    <property type="match status" value="1"/>
</dbReference>
<dbReference type="Pfam" id="PF02687">
    <property type="entry name" value="FtsX"/>
    <property type="match status" value="1"/>
</dbReference>
<evidence type="ECO:0000313" key="11">
    <source>
        <dbReference type="Proteomes" id="UP001597511"/>
    </source>
</evidence>
<keyword evidence="11" id="KW-1185">Reference proteome</keyword>
<dbReference type="InterPro" id="IPR025857">
    <property type="entry name" value="MacB_PCD"/>
</dbReference>
<evidence type="ECO:0000259" key="8">
    <source>
        <dbReference type="Pfam" id="PF02687"/>
    </source>
</evidence>
<evidence type="ECO:0000256" key="3">
    <source>
        <dbReference type="ARBA" id="ARBA00022692"/>
    </source>
</evidence>
<evidence type="ECO:0000259" key="9">
    <source>
        <dbReference type="Pfam" id="PF12704"/>
    </source>
</evidence>
<dbReference type="PANTHER" id="PTHR30572:SF4">
    <property type="entry name" value="ABC TRANSPORTER PERMEASE YTRF"/>
    <property type="match status" value="1"/>
</dbReference>
<evidence type="ECO:0000313" key="10">
    <source>
        <dbReference type="EMBL" id="MFD2920419.1"/>
    </source>
</evidence>
<proteinExistence type="inferred from homology"/>
<dbReference type="EMBL" id="JBHUOZ010000003">
    <property type="protein sequence ID" value="MFD2920419.1"/>
    <property type="molecule type" value="Genomic_DNA"/>
</dbReference>
<feature type="transmembrane region" description="Helical" evidence="7">
    <location>
        <begin position="339"/>
        <end position="365"/>
    </location>
</feature>
<sequence length="418" mass="45810">MLRRTFEIVAGSFRMAILELWKNKLRTFLSLFGITIGIFCIIGVLAVVNSLQRNIENEIQSLGSNTIYVDKWDYSAGGDGQYPWWKFVNRPVPKFEEVKLIQERTSSAKYTAFCLQTTGTVDYKGSSLNNVKQYGISEEFEKIQPLEIAHGRFISDAEFNSGSQAVVVGNEIAEKLFGDAELAVNKQVVVRGKKASICGVIKKRGKQMIGGWDFDQSILITYKYARTMMNELKADPVIMVQGKDNLSSKALKDDLFGTMRAIRKINPTQEPDFALNDVNDFTDAIGGLFVGLNIGGAVIGGISLIVGLFGVANIMFVTVRERTAQIGLKKAIGAKKNMILTEFLLESAFLCIIGGLIGLSLVYVLSLILSGALDFPVFISVSNMIWTFIICVAVGVIAGIVPASQAARMDPVVAIRSK</sequence>
<feature type="transmembrane region" description="Helical" evidence="7">
    <location>
        <begin position="294"/>
        <end position="319"/>
    </location>
</feature>
<keyword evidence="2" id="KW-1003">Cell membrane</keyword>
<gene>
    <name evidence="10" type="ORF">ACFS6H_11900</name>
</gene>
<feature type="transmembrane region" description="Helical" evidence="7">
    <location>
        <begin position="28"/>
        <end position="48"/>
    </location>
</feature>
<evidence type="ECO:0000256" key="6">
    <source>
        <dbReference type="ARBA" id="ARBA00038076"/>
    </source>
</evidence>
<name>A0ABW6A509_9BACT</name>
<keyword evidence="4 7" id="KW-1133">Transmembrane helix</keyword>
<evidence type="ECO:0000256" key="5">
    <source>
        <dbReference type="ARBA" id="ARBA00023136"/>
    </source>
</evidence>
<feature type="domain" description="MacB-like periplasmic core" evidence="9">
    <location>
        <begin position="27"/>
        <end position="255"/>
    </location>
</feature>
<evidence type="ECO:0000256" key="1">
    <source>
        <dbReference type="ARBA" id="ARBA00004651"/>
    </source>
</evidence>
<keyword evidence="3 7" id="KW-0812">Transmembrane</keyword>
<reference evidence="11" key="1">
    <citation type="journal article" date="2019" name="Int. J. Syst. Evol. Microbiol.">
        <title>The Global Catalogue of Microorganisms (GCM) 10K type strain sequencing project: providing services to taxonomists for standard genome sequencing and annotation.</title>
        <authorList>
            <consortium name="The Broad Institute Genomics Platform"/>
            <consortium name="The Broad Institute Genome Sequencing Center for Infectious Disease"/>
            <person name="Wu L."/>
            <person name="Ma J."/>
        </authorList>
    </citation>
    <scope>NUCLEOTIDE SEQUENCE [LARGE SCALE GENOMIC DNA]</scope>
    <source>
        <strain evidence="11">KCTC 23299</strain>
    </source>
</reference>
<dbReference type="PANTHER" id="PTHR30572">
    <property type="entry name" value="MEMBRANE COMPONENT OF TRANSPORTER-RELATED"/>
    <property type="match status" value="1"/>
</dbReference>
<keyword evidence="5 7" id="KW-0472">Membrane</keyword>
<evidence type="ECO:0000256" key="7">
    <source>
        <dbReference type="SAM" id="Phobius"/>
    </source>
</evidence>
<accession>A0ABW6A509</accession>
<comment type="similarity">
    <text evidence="6">Belongs to the ABC-4 integral membrane protein family.</text>
</comment>
<feature type="transmembrane region" description="Helical" evidence="7">
    <location>
        <begin position="377"/>
        <end position="401"/>
    </location>
</feature>
<comment type="subcellular location">
    <subcellularLocation>
        <location evidence="1">Cell membrane</location>
        <topology evidence="1">Multi-pass membrane protein</topology>
    </subcellularLocation>
</comment>
<dbReference type="RefSeq" id="WP_386098730.1">
    <property type="nucleotide sequence ID" value="NZ_JBHUOZ010000003.1"/>
</dbReference>
<organism evidence="10 11">
    <name type="scientific">Terrimonas rubra</name>
    <dbReference type="NCBI Taxonomy" id="1035890"/>
    <lineage>
        <taxon>Bacteria</taxon>
        <taxon>Pseudomonadati</taxon>
        <taxon>Bacteroidota</taxon>
        <taxon>Chitinophagia</taxon>
        <taxon>Chitinophagales</taxon>
        <taxon>Chitinophagaceae</taxon>
        <taxon>Terrimonas</taxon>
    </lineage>
</organism>
<evidence type="ECO:0000256" key="2">
    <source>
        <dbReference type="ARBA" id="ARBA00022475"/>
    </source>
</evidence>